<keyword evidence="2" id="KW-0808">Transferase</keyword>
<dbReference type="PROSITE" id="PS51186">
    <property type="entry name" value="GNAT"/>
    <property type="match status" value="1"/>
</dbReference>
<dbReference type="Gene3D" id="3.40.630.30">
    <property type="match status" value="1"/>
</dbReference>
<sequence length="467" mass="51319">MGGWPSFTIDHPAISGSGGYMDQGQTRIEPLASDDQAGYEAVVQLGDRFDDRLGQLPYAAFEEARDDARILVARDADTDTIIGYALYRLPRNEVSLTHLCVEPDARGMGIAGALVKTITERHSQRLGIRAKCRDDYGLADTWQHLGFTARAKTTGRGRDRTPMTVWWKDHGHPDLFTEYELPVELRAAIDLNIVLDLASPATRKPRSEFLVADHLAGRLQLVVSSGMIAEIKAGDPARRRTLQEAINPYPVVNADPQRATDLEQAILAEVQKTSPQFPVTDQDHRDVGQVAHAAAAGLSVFLTWDESLIKQLGPVVETLTGIKLMKPVYVVLHLDELANAEAFRLDSLAGSGFTHARAGTRIILYASTPIRSVLGTATLHSVDTDTPARLSRRHRGQLGLTRREFDDYLAGVTAAACLTIADAQPLPVPYELAWLRDQAEFQPPQSYRYLALGDPEPLHTLAATQLK</sequence>
<dbReference type="InterPro" id="IPR000182">
    <property type="entry name" value="GNAT_dom"/>
</dbReference>
<organism evidence="2 3">
    <name type="scientific">Amycolatopsis alkalitolerans</name>
    <dbReference type="NCBI Taxonomy" id="2547244"/>
    <lineage>
        <taxon>Bacteria</taxon>
        <taxon>Bacillati</taxon>
        <taxon>Actinomycetota</taxon>
        <taxon>Actinomycetes</taxon>
        <taxon>Pseudonocardiales</taxon>
        <taxon>Pseudonocardiaceae</taxon>
        <taxon>Amycolatopsis</taxon>
    </lineage>
</organism>
<dbReference type="Proteomes" id="UP000305546">
    <property type="component" value="Unassembled WGS sequence"/>
</dbReference>
<dbReference type="CDD" id="cd04301">
    <property type="entry name" value="NAT_SF"/>
    <property type="match status" value="1"/>
</dbReference>
<accession>A0A5C4M7J2</accession>
<evidence type="ECO:0000313" key="3">
    <source>
        <dbReference type="Proteomes" id="UP000305546"/>
    </source>
</evidence>
<dbReference type="InterPro" id="IPR016181">
    <property type="entry name" value="Acyl_CoA_acyltransferase"/>
</dbReference>
<evidence type="ECO:0000259" key="1">
    <source>
        <dbReference type="PROSITE" id="PS51186"/>
    </source>
</evidence>
<evidence type="ECO:0000313" key="2">
    <source>
        <dbReference type="EMBL" id="TNC28021.1"/>
    </source>
</evidence>
<reference evidence="2 3" key="1">
    <citation type="submission" date="2019-06" db="EMBL/GenBank/DDBJ databases">
        <title>Amycolatopsis alkalitolerans sp. nov., isolated from Gastrodia elata Blume.</title>
        <authorList>
            <person name="Narsing Rao M.P."/>
            <person name="Li W.J."/>
        </authorList>
    </citation>
    <scope>NUCLEOTIDE SEQUENCE [LARGE SCALE GENOMIC DNA]</scope>
    <source>
        <strain evidence="2 3">SYSUP0005</strain>
    </source>
</reference>
<keyword evidence="3" id="KW-1185">Reference proteome</keyword>
<proteinExistence type="predicted"/>
<dbReference type="GO" id="GO:0016747">
    <property type="term" value="F:acyltransferase activity, transferring groups other than amino-acyl groups"/>
    <property type="evidence" value="ECO:0007669"/>
    <property type="project" value="InterPro"/>
</dbReference>
<dbReference type="SUPFAM" id="SSF55729">
    <property type="entry name" value="Acyl-CoA N-acyltransferases (Nat)"/>
    <property type="match status" value="1"/>
</dbReference>
<protein>
    <submittedName>
        <fullName evidence="2">GNAT family N-acetyltransferase</fullName>
    </submittedName>
</protein>
<dbReference type="AlphaFoldDB" id="A0A5C4M7J2"/>
<comment type="caution">
    <text evidence="2">The sequence shown here is derived from an EMBL/GenBank/DDBJ whole genome shotgun (WGS) entry which is preliminary data.</text>
</comment>
<feature type="domain" description="N-acetyltransferase" evidence="1">
    <location>
        <begin position="26"/>
        <end position="168"/>
    </location>
</feature>
<dbReference type="Pfam" id="PF00583">
    <property type="entry name" value="Acetyltransf_1"/>
    <property type="match status" value="1"/>
</dbReference>
<dbReference type="Gene3D" id="2.30.130.30">
    <property type="entry name" value="Hypothetical protein"/>
    <property type="match status" value="1"/>
</dbReference>
<name>A0A5C4M7J2_9PSEU</name>
<dbReference type="EMBL" id="VDFW01000004">
    <property type="protein sequence ID" value="TNC28021.1"/>
    <property type="molecule type" value="Genomic_DNA"/>
</dbReference>
<gene>
    <name evidence="2" type="ORF">FG385_06185</name>
</gene>